<evidence type="ECO:0000313" key="10">
    <source>
        <dbReference type="Proteomes" id="UP000565441"/>
    </source>
</evidence>
<dbReference type="InterPro" id="IPR004837">
    <property type="entry name" value="NaCa_Exmemb"/>
</dbReference>
<evidence type="ECO:0000313" key="9">
    <source>
        <dbReference type="EMBL" id="KAF5387895.1"/>
    </source>
</evidence>
<evidence type="ECO:0000259" key="8">
    <source>
        <dbReference type="Pfam" id="PF01699"/>
    </source>
</evidence>
<sequence length="520" mass="57584">MADFGTNSTSITRQRTFNGHLIDLEKATNSPTHHGDGGTSTPVDHLTLNSERRIHQLDEIEAGLTRFWNRFTRKGKKNIGVAATFRAIAFSSWLNLFVVFIPLAWIGHFVHAFSDTLTFAFCFLALVPLEWLFDWGGEQMAFYLGTQLGDLVVITLNNIVEATLSIILLTKCELKLLQSTVVGVVILHLLLIPGAAFISGGAMIMHQDLHPHIVQLNHTLLTIGVLSLLLPAAFFSALDRGAGIQLSPEVSVGNIVNDNTRHIFLVMSRGSAIILLVVYICSRIFLHNPPGDGNDIRLDSAAPAAMKEEEKELVVKEPKANQYVLVVVLIISIGIMAATTEWLVHSIEFVRETGEIREEWFGMFLLPIVSWAANGFVAIVYFIRYMFKHFFKRPAPPKELAKARAIDLSIQFTLFWMPFLVLLGWWIGKPMSLLFDFFEVAVLLGSCFIVNYVTADAKTNWVEGFCMVAFYCLIALCAWFYTGQPEIKLLLGGGPKLCGSVVEALAAFASGETEGHGGGH</sequence>
<keyword evidence="10" id="KW-1185">Reference proteome</keyword>
<evidence type="ECO:0000256" key="7">
    <source>
        <dbReference type="SAM" id="Phobius"/>
    </source>
</evidence>
<evidence type="ECO:0000256" key="1">
    <source>
        <dbReference type="ARBA" id="ARBA00004127"/>
    </source>
</evidence>
<dbReference type="Pfam" id="PF01699">
    <property type="entry name" value="Na_Ca_ex"/>
    <property type="match status" value="1"/>
</dbReference>
<dbReference type="Proteomes" id="UP000565441">
    <property type="component" value="Unassembled WGS sequence"/>
</dbReference>
<dbReference type="GO" id="GO:0006874">
    <property type="term" value="P:intracellular calcium ion homeostasis"/>
    <property type="evidence" value="ECO:0007669"/>
    <property type="project" value="TreeGrafter"/>
</dbReference>
<feature type="transmembrane region" description="Helical" evidence="7">
    <location>
        <begin position="117"/>
        <end position="136"/>
    </location>
</feature>
<keyword evidence="6 7" id="KW-0472">Membrane</keyword>
<dbReference type="PANTHER" id="PTHR31503:SF20">
    <property type="entry name" value="CA(2+)_H(+) EXCHANGER, PUTATIVE (EUROFUNG)-RELATED"/>
    <property type="match status" value="1"/>
</dbReference>
<feature type="transmembrane region" description="Helical" evidence="7">
    <location>
        <begin position="216"/>
        <end position="238"/>
    </location>
</feature>
<gene>
    <name evidence="9" type="ORF">D9615_000101</name>
</gene>
<comment type="caution">
    <text evidence="9">The sequence shown here is derived from an EMBL/GenBank/DDBJ whole genome shotgun (WGS) entry which is preliminary data.</text>
</comment>
<evidence type="ECO:0000256" key="6">
    <source>
        <dbReference type="ARBA" id="ARBA00023136"/>
    </source>
</evidence>
<keyword evidence="5" id="KW-0406">Ion transport</keyword>
<comment type="subcellular location">
    <subcellularLocation>
        <location evidence="1">Endomembrane system</location>
        <topology evidence="1">Multi-pass membrane protein</topology>
    </subcellularLocation>
</comment>
<dbReference type="GO" id="GO:0015369">
    <property type="term" value="F:calcium:proton antiporter activity"/>
    <property type="evidence" value="ECO:0007669"/>
    <property type="project" value="TreeGrafter"/>
</dbReference>
<keyword evidence="2" id="KW-0813">Transport</keyword>
<feature type="transmembrane region" description="Helical" evidence="7">
    <location>
        <begin position="181"/>
        <end position="204"/>
    </location>
</feature>
<keyword evidence="4 7" id="KW-1133">Transmembrane helix</keyword>
<evidence type="ECO:0000256" key="3">
    <source>
        <dbReference type="ARBA" id="ARBA00022692"/>
    </source>
</evidence>
<feature type="transmembrane region" description="Helical" evidence="7">
    <location>
        <begin position="323"/>
        <end position="344"/>
    </location>
</feature>
<dbReference type="AlphaFoldDB" id="A0A8H5HR35"/>
<keyword evidence="3 7" id="KW-0812">Transmembrane</keyword>
<protein>
    <recommendedName>
        <fullName evidence="8">Sodium/calcium exchanger membrane region domain-containing protein</fullName>
    </recommendedName>
</protein>
<dbReference type="GO" id="GO:0000329">
    <property type="term" value="C:fungal-type vacuole membrane"/>
    <property type="evidence" value="ECO:0007669"/>
    <property type="project" value="TreeGrafter"/>
</dbReference>
<dbReference type="GO" id="GO:0012505">
    <property type="term" value="C:endomembrane system"/>
    <property type="evidence" value="ECO:0007669"/>
    <property type="project" value="UniProtKB-SubCell"/>
</dbReference>
<evidence type="ECO:0000256" key="4">
    <source>
        <dbReference type="ARBA" id="ARBA00022989"/>
    </source>
</evidence>
<name>A0A8H5HR35_9AGAR</name>
<reference evidence="9 10" key="1">
    <citation type="journal article" date="2020" name="ISME J.">
        <title>Uncovering the hidden diversity of litter-decomposition mechanisms in mushroom-forming fungi.</title>
        <authorList>
            <person name="Floudas D."/>
            <person name="Bentzer J."/>
            <person name="Ahren D."/>
            <person name="Johansson T."/>
            <person name="Persson P."/>
            <person name="Tunlid A."/>
        </authorList>
    </citation>
    <scope>NUCLEOTIDE SEQUENCE [LARGE SCALE GENOMIC DNA]</scope>
    <source>
        <strain evidence="9 10">CBS 661.87</strain>
    </source>
</reference>
<feature type="transmembrane region" description="Helical" evidence="7">
    <location>
        <begin position="461"/>
        <end position="481"/>
    </location>
</feature>
<feature type="transmembrane region" description="Helical" evidence="7">
    <location>
        <begin position="148"/>
        <end position="169"/>
    </location>
</feature>
<dbReference type="PANTHER" id="PTHR31503">
    <property type="entry name" value="VACUOLAR CALCIUM ION TRANSPORTER"/>
    <property type="match status" value="1"/>
</dbReference>
<feature type="transmembrane region" description="Helical" evidence="7">
    <location>
        <begin position="364"/>
        <end position="387"/>
    </location>
</feature>
<organism evidence="9 10">
    <name type="scientific">Tricholomella constricta</name>
    <dbReference type="NCBI Taxonomy" id="117010"/>
    <lineage>
        <taxon>Eukaryota</taxon>
        <taxon>Fungi</taxon>
        <taxon>Dikarya</taxon>
        <taxon>Basidiomycota</taxon>
        <taxon>Agaricomycotina</taxon>
        <taxon>Agaricomycetes</taxon>
        <taxon>Agaricomycetidae</taxon>
        <taxon>Agaricales</taxon>
        <taxon>Tricholomatineae</taxon>
        <taxon>Lyophyllaceae</taxon>
        <taxon>Tricholomella</taxon>
    </lineage>
</organism>
<feature type="transmembrane region" description="Helical" evidence="7">
    <location>
        <begin position="408"/>
        <end position="427"/>
    </location>
</feature>
<dbReference type="InterPro" id="IPR004713">
    <property type="entry name" value="CaH_exchang"/>
</dbReference>
<dbReference type="EMBL" id="JAACJP010000001">
    <property type="protein sequence ID" value="KAF5387895.1"/>
    <property type="molecule type" value="Genomic_DNA"/>
</dbReference>
<evidence type="ECO:0000256" key="5">
    <source>
        <dbReference type="ARBA" id="ARBA00023065"/>
    </source>
</evidence>
<evidence type="ECO:0000256" key="2">
    <source>
        <dbReference type="ARBA" id="ARBA00022448"/>
    </source>
</evidence>
<feature type="transmembrane region" description="Helical" evidence="7">
    <location>
        <begin position="79"/>
        <end position="105"/>
    </location>
</feature>
<accession>A0A8H5HR35</accession>
<feature type="transmembrane region" description="Helical" evidence="7">
    <location>
        <begin position="433"/>
        <end position="454"/>
    </location>
</feature>
<proteinExistence type="predicted"/>
<dbReference type="OrthoDB" id="1699231at2759"/>
<feature type="domain" description="Sodium/calcium exchanger membrane region" evidence="8">
    <location>
        <begin position="325"/>
        <end position="479"/>
    </location>
</feature>